<dbReference type="AlphaFoldDB" id="A0A8H8BWA2"/>
<evidence type="ECO:0000313" key="2">
    <source>
        <dbReference type="EMBL" id="KAG4426023.1"/>
    </source>
</evidence>
<keyword evidence="3" id="KW-1185">Reference proteome</keyword>
<accession>A0A8H8BWA2</accession>
<proteinExistence type="predicted"/>
<organism evidence="2 3">
    <name type="scientific">Cadophora malorum</name>
    <dbReference type="NCBI Taxonomy" id="108018"/>
    <lineage>
        <taxon>Eukaryota</taxon>
        <taxon>Fungi</taxon>
        <taxon>Dikarya</taxon>
        <taxon>Ascomycota</taxon>
        <taxon>Pezizomycotina</taxon>
        <taxon>Leotiomycetes</taxon>
        <taxon>Helotiales</taxon>
        <taxon>Ploettnerulaceae</taxon>
        <taxon>Cadophora</taxon>
    </lineage>
</organism>
<evidence type="ECO:0000256" key="1">
    <source>
        <dbReference type="SAM" id="MobiDB-lite"/>
    </source>
</evidence>
<evidence type="ECO:0000313" key="3">
    <source>
        <dbReference type="Proteomes" id="UP000664132"/>
    </source>
</evidence>
<dbReference type="EMBL" id="JAFJYH010000006">
    <property type="protein sequence ID" value="KAG4426023.1"/>
    <property type="molecule type" value="Genomic_DNA"/>
</dbReference>
<gene>
    <name evidence="2" type="ORF">IFR04_000967</name>
</gene>
<dbReference type="OrthoDB" id="3534866at2759"/>
<comment type="caution">
    <text evidence="2">The sequence shown here is derived from an EMBL/GenBank/DDBJ whole genome shotgun (WGS) entry which is preliminary data.</text>
</comment>
<sequence length="118" mass="13010">MAARNMNAENTEPGHGRIGPGGEVGGQNGVPEGWVRYVICRTEDISDFDLDDCEGCRQVLETDIEMPSGKEESAEELSERMRRVEGWLVGVENLERDSGYSSPEAVVEGEVLWGLPRN</sequence>
<reference evidence="2" key="1">
    <citation type="submission" date="2021-02" db="EMBL/GenBank/DDBJ databases">
        <title>Genome sequence Cadophora malorum strain M34.</title>
        <authorList>
            <person name="Stefanovic E."/>
            <person name="Vu D."/>
            <person name="Scully C."/>
            <person name="Dijksterhuis J."/>
            <person name="Roader J."/>
            <person name="Houbraken J."/>
        </authorList>
    </citation>
    <scope>NUCLEOTIDE SEQUENCE</scope>
    <source>
        <strain evidence="2">M34</strain>
    </source>
</reference>
<feature type="region of interest" description="Disordered" evidence="1">
    <location>
        <begin position="1"/>
        <end position="29"/>
    </location>
</feature>
<feature type="compositionally biased region" description="Gly residues" evidence="1">
    <location>
        <begin position="16"/>
        <end position="28"/>
    </location>
</feature>
<dbReference type="Proteomes" id="UP000664132">
    <property type="component" value="Unassembled WGS sequence"/>
</dbReference>
<name>A0A8H8BWA2_9HELO</name>
<protein>
    <submittedName>
        <fullName evidence="2">Uncharacterized protein</fullName>
    </submittedName>
</protein>